<name>A0A2P2N9U8_RHIMU</name>
<sequence length="12" mass="1336">MALLTTVISHHI</sequence>
<dbReference type="EMBL" id="GGEC01058732">
    <property type="protein sequence ID" value="MBX39216.1"/>
    <property type="molecule type" value="Transcribed_RNA"/>
</dbReference>
<organism evidence="1">
    <name type="scientific">Rhizophora mucronata</name>
    <name type="common">Asiatic mangrove</name>
    <dbReference type="NCBI Taxonomy" id="61149"/>
    <lineage>
        <taxon>Eukaryota</taxon>
        <taxon>Viridiplantae</taxon>
        <taxon>Streptophyta</taxon>
        <taxon>Embryophyta</taxon>
        <taxon>Tracheophyta</taxon>
        <taxon>Spermatophyta</taxon>
        <taxon>Magnoliopsida</taxon>
        <taxon>eudicotyledons</taxon>
        <taxon>Gunneridae</taxon>
        <taxon>Pentapetalae</taxon>
        <taxon>rosids</taxon>
        <taxon>fabids</taxon>
        <taxon>Malpighiales</taxon>
        <taxon>Rhizophoraceae</taxon>
        <taxon>Rhizophora</taxon>
    </lineage>
</organism>
<evidence type="ECO:0000313" key="1">
    <source>
        <dbReference type="EMBL" id="MBX39216.1"/>
    </source>
</evidence>
<protein>
    <submittedName>
        <fullName evidence="1">Uncharacterized protein</fullName>
    </submittedName>
</protein>
<proteinExistence type="predicted"/>
<accession>A0A2P2N9U8</accession>
<reference evidence="1" key="1">
    <citation type="submission" date="2018-02" db="EMBL/GenBank/DDBJ databases">
        <title>Rhizophora mucronata_Transcriptome.</title>
        <authorList>
            <person name="Meera S.P."/>
            <person name="Sreeshan A."/>
            <person name="Augustine A."/>
        </authorList>
    </citation>
    <scope>NUCLEOTIDE SEQUENCE</scope>
    <source>
        <tissue evidence="1">Leaf</tissue>
    </source>
</reference>